<sequence>MNTKFRDDWG</sequence>
<proteinExistence type="predicted"/>
<organism evidence="1">
    <name type="scientific">Rhizophora mucronata</name>
    <name type="common">Asiatic mangrove</name>
    <dbReference type="NCBI Taxonomy" id="61149"/>
    <lineage>
        <taxon>Eukaryota</taxon>
        <taxon>Viridiplantae</taxon>
        <taxon>Streptophyta</taxon>
        <taxon>Embryophyta</taxon>
        <taxon>Tracheophyta</taxon>
        <taxon>Spermatophyta</taxon>
        <taxon>Magnoliopsida</taxon>
        <taxon>eudicotyledons</taxon>
        <taxon>Gunneridae</taxon>
        <taxon>Pentapetalae</taxon>
        <taxon>rosids</taxon>
        <taxon>fabids</taxon>
        <taxon>Malpighiales</taxon>
        <taxon>Rhizophoraceae</taxon>
        <taxon>Rhizophora</taxon>
    </lineage>
</organism>
<reference evidence="1" key="1">
    <citation type="submission" date="2018-02" db="EMBL/GenBank/DDBJ databases">
        <title>Rhizophora mucronata_Transcriptome.</title>
        <authorList>
            <person name="Meera S.P."/>
            <person name="Sreeshan A."/>
            <person name="Augustine A."/>
        </authorList>
    </citation>
    <scope>NUCLEOTIDE SEQUENCE</scope>
    <source>
        <tissue evidence="1">Leaf</tissue>
    </source>
</reference>
<protein>
    <submittedName>
        <fullName evidence="1">Uncharacterized protein</fullName>
    </submittedName>
</protein>
<name>A0A2P2KGD2_RHIMU</name>
<dbReference type="EMBL" id="GGEC01024304">
    <property type="protein sequence ID" value="MBX04788.1"/>
    <property type="molecule type" value="Transcribed_RNA"/>
</dbReference>
<accession>A0A2P2KGD2</accession>
<evidence type="ECO:0000313" key="1">
    <source>
        <dbReference type="EMBL" id="MBX04788.1"/>
    </source>
</evidence>